<accession>A0A9P4UFF9</accession>
<evidence type="ECO:0000313" key="1">
    <source>
        <dbReference type="EMBL" id="KAF2449959.1"/>
    </source>
</evidence>
<evidence type="ECO:0000313" key="2">
    <source>
        <dbReference type="Proteomes" id="UP000799764"/>
    </source>
</evidence>
<reference evidence="1" key="1">
    <citation type="journal article" date="2020" name="Stud. Mycol.">
        <title>101 Dothideomycetes genomes: a test case for predicting lifestyles and emergence of pathogens.</title>
        <authorList>
            <person name="Haridas S."/>
            <person name="Albert R."/>
            <person name="Binder M."/>
            <person name="Bloem J."/>
            <person name="Labutti K."/>
            <person name="Salamov A."/>
            <person name="Andreopoulos B."/>
            <person name="Baker S."/>
            <person name="Barry K."/>
            <person name="Bills G."/>
            <person name="Bluhm B."/>
            <person name="Cannon C."/>
            <person name="Castanera R."/>
            <person name="Culley D."/>
            <person name="Daum C."/>
            <person name="Ezra D."/>
            <person name="Gonzalez J."/>
            <person name="Henrissat B."/>
            <person name="Kuo A."/>
            <person name="Liang C."/>
            <person name="Lipzen A."/>
            <person name="Lutzoni F."/>
            <person name="Magnuson J."/>
            <person name="Mondo S."/>
            <person name="Nolan M."/>
            <person name="Ohm R."/>
            <person name="Pangilinan J."/>
            <person name="Park H.-J."/>
            <person name="Ramirez L."/>
            <person name="Alfaro M."/>
            <person name="Sun H."/>
            <person name="Tritt A."/>
            <person name="Yoshinaga Y."/>
            <person name="Zwiers L.-H."/>
            <person name="Turgeon B."/>
            <person name="Goodwin S."/>
            <person name="Spatafora J."/>
            <person name="Crous P."/>
            <person name="Grigoriev I."/>
        </authorList>
    </citation>
    <scope>NUCLEOTIDE SEQUENCE</scope>
    <source>
        <strain evidence="1">CBS 690.94</strain>
    </source>
</reference>
<protein>
    <submittedName>
        <fullName evidence="1">Uncharacterized protein</fullName>
    </submittedName>
</protein>
<comment type="caution">
    <text evidence="1">The sequence shown here is derived from an EMBL/GenBank/DDBJ whole genome shotgun (WGS) entry which is preliminary data.</text>
</comment>
<sequence>MADDSTKPKKNEVGILRVNVAAPVPAAAVALRVPVRSVTMLTFVVDLASMAVTDDVHRPILVGSRGISTLLHTCVATAINAVIAPESASDAALLEAASGSVRADQLEDLGVQTSAVPAAVRLDDLCRKDISPATSKDGL</sequence>
<proteinExistence type="predicted"/>
<organism evidence="1 2">
    <name type="scientific">Karstenula rhodostoma CBS 690.94</name>
    <dbReference type="NCBI Taxonomy" id="1392251"/>
    <lineage>
        <taxon>Eukaryota</taxon>
        <taxon>Fungi</taxon>
        <taxon>Dikarya</taxon>
        <taxon>Ascomycota</taxon>
        <taxon>Pezizomycotina</taxon>
        <taxon>Dothideomycetes</taxon>
        <taxon>Pleosporomycetidae</taxon>
        <taxon>Pleosporales</taxon>
        <taxon>Massarineae</taxon>
        <taxon>Didymosphaeriaceae</taxon>
        <taxon>Karstenula</taxon>
    </lineage>
</organism>
<name>A0A9P4UFF9_9PLEO</name>
<dbReference type="EMBL" id="MU001494">
    <property type="protein sequence ID" value="KAF2449959.1"/>
    <property type="molecule type" value="Genomic_DNA"/>
</dbReference>
<gene>
    <name evidence="1" type="ORF">P171DRAFT_440387</name>
</gene>
<dbReference type="Proteomes" id="UP000799764">
    <property type="component" value="Unassembled WGS sequence"/>
</dbReference>
<keyword evidence="2" id="KW-1185">Reference proteome</keyword>
<dbReference type="AlphaFoldDB" id="A0A9P4UFF9"/>